<gene>
    <name evidence="17" type="ORF">SY83_03185</name>
</gene>
<evidence type="ECO:0000259" key="16">
    <source>
        <dbReference type="PROSITE" id="PS50885"/>
    </source>
</evidence>
<dbReference type="CDD" id="cd06225">
    <property type="entry name" value="HAMP"/>
    <property type="match status" value="1"/>
</dbReference>
<evidence type="ECO:0000256" key="13">
    <source>
        <dbReference type="ARBA" id="ARBA00023136"/>
    </source>
</evidence>
<dbReference type="KEGG" id="pswu:SY83_03185"/>
<dbReference type="InterPro" id="IPR010559">
    <property type="entry name" value="Sig_transdc_His_kin_internal"/>
</dbReference>
<keyword evidence="10" id="KW-0067">ATP-binding</keyword>
<dbReference type="EMBL" id="CP011388">
    <property type="protein sequence ID" value="ANE45487.1"/>
    <property type="molecule type" value="Genomic_DNA"/>
</dbReference>
<evidence type="ECO:0000256" key="5">
    <source>
        <dbReference type="ARBA" id="ARBA00022553"/>
    </source>
</evidence>
<evidence type="ECO:0000256" key="7">
    <source>
        <dbReference type="ARBA" id="ARBA00022692"/>
    </source>
</evidence>
<dbReference type="OrthoDB" id="9776552at2"/>
<sequence length="597" mass="67529">MIRGFHTIHNRLFLLFLFGMLGLLMIISALFYRFSTDQIQSKIGEISRKSISQTVGLFDLLLNGYDGLSKSISGNVDLQRLLRETKDQNPAVSVINERTITNMLGTIYFSRDDLLGIHIITNSDRIYSYQNYLNVIDLNYKSAPWVDQLRNSGGEMVWLGVNKSSLIDKSVNRSVFSFGRQIYDVYNNRPVGVVLFEVFSEPILSALSNLSLGPGSQSYVIDEDGRIMASNTPSTEVPSALRKYIRNSGGRQPLLEQGPEELIVAAKPSNAPWTVLSVTPNKDLNVELNETKQYFILVVSVLVVLSVLLATFVSRTISNPLKRLIRQMRQVENGNFRGMVNVRSYEEINSVVTSFNHMVHRMDELIERVKVSSMSEKSAQLQALQSQVNPHFLYNTLDMIYWMLDEKENDRLGRVVLSLSRMFQYSSRWEEGADVTLREELEQIQHYLSIIGYRLEGRIQTRIEVDARWNEMILPKMTLQPIIENAVKYGLEPVGRPGEIRVFAVIDGHRLNIVITDNGCGMEAEVLRRLRESLGETLVDEVAVRRGRKGIGLTNLHRRLVLMFGEGYGLQVESVRGEGTTVTVSMPLPPLGGGETE</sequence>
<organism evidence="17 18">
    <name type="scientific">Paenibacillus swuensis</name>
    <dbReference type="NCBI Taxonomy" id="1178515"/>
    <lineage>
        <taxon>Bacteria</taxon>
        <taxon>Bacillati</taxon>
        <taxon>Bacillota</taxon>
        <taxon>Bacilli</taxon>
        <taxon>Bacillales</taxon>
        <taxon>Paenibacillaceae</taxon>
        <taxon>Paenibacillus</taxon>
    </lineage>
</organism>
<dbReference type="InterPro" id="IPR005467">
    <property type="entry name" value="His_kinase_dom"/>
</dbReference>
<dbReference type="PANTHER" id="PTHR34220:SF7">
    <property type="entry name" value="SENSOR HISTIDINE KINASE YPDA"/>
    <property type="match status" value="1"/>
</dbReference>
<dbReference type="Pfam" id="PF02518">
    <property type="entry name" value="HATPase_c"/>
    <property type="match status" value="1"/>
</dbReference>
<dbReference type="InterPro" id="IPR004358">
    <property type="entry name" value="Sig_transdc_His_kin-like_C"/>
</dbReference>
<dbReference type="PANTHER" id="PTHR34220">
    <property type="entry name" value="SENSOR HISTIDINE KINASE YPDA"/>
    <property type="match status" value="1"/>
</dbReference>
<dbReference type="SUPFAM" id="SSF55874">
    <property type="entry name" value="ATPase domain of HSP90 chaperone/DNA topoisomerase II/histidine kinase"/>
    <property type="match status" value="1"/>
</dbReference>
<name>A0A172TF27_9BACL</name>
<keyword evidence="18" id="KW-1185">Reference proteome</keyword>
<dbReference type="PROSITE" id="PS50109">
    <property type="entry name" value="HIS_KIN"/>
    <property type="match status" value="1"/>
</dbReference>
<proteinExistence type="predicted"/>
<dbReference type="GO" id="GO:0005524">
    <property type="term" value="F:ATP binding"/>
    <property type="evidence" value="ECO:0007669"/>
    <property type="project" value="UniProtKB-KW"/>
</dbReference>
<feature type="transmembrane region" description="Helical" evidence="14">
    <location>
        <begin position="294"/>
        <end position="313"/>
    </location>
</feature>
<dbReference type="EC" id="2.7.13.3" evidence="3"/>
<keyword evidence="7 14" id="KW-0812">Transmembrane</keyword>
<dbReference type="Pfam" id="PF00672">
    <property type="entry name" value="HAMP"/>
    <property type="match status" value="1"/>
</dbReference>
<reference evidence="17 18" key="1">
    <citation type="submission" date="2015-01" db="EMBL/GenBank/DDBJ databases">
        <title>Paenibacillus swuensis/DY6/whole genome sequencing.</title>
        <authorList>
            <person name="Kim M.K."/>
            <person name="Srinivasan S."/>
            <person name="Lee J.-J."/>
        </authorList>
    </citation>
    <scope>NUCLEOTIDE SEQUENCE [LARGE SCALE GENOMIC DNA]</scope>
    <source>
        <strain evidence="17 18">DY6</strain>
    </source>
</reference>
<dbReference type="Pfam" id="PF06580">
    <property type="entry name" value="His_kinase"/>
    <property type="match status" value="1"/>
</dbReference>
<dbReference type="InterPro" id="IPR003660">
    <property type="entry name" value="HAMP_dom"/>
</dbReference>
<evidence type="ECO:0000313" key="18">
    <source>
        <dbReference type="Proteomes" id="UP000076927"/>
    </source>
</evidence>
<keyword evidence="4" id="KW-1003">Cell membrane</keyword>
<keyword evidence="5" id="KW-0597">Phosphoprotein</keyword>
<dbReference type="PROSITE" id="PS50885">
    <property type="entry name" value="HAMP"/>
    <property type="match status" value="1"/>
</dbReference>
<dbReference type="SMART" id="SM00387">
    <property type="entry name" value="HATPase_c"/>
    <property type="match status" value="1"/>
</dbReference>
<evidence type="ECO:0000256" key="14">
    <source>
        <dbReference type="SAM" id="Phobius"/>
    </source>
</evidence>
<evidence type="ECO:0000256" key="1">
    <source>
        <dbReference type="ARBA" id="ARBA00000085"/>
    </source>
</evidence>
<dbReference type="InterPro" id="IPR003594">
    <property type="entry name" value="HATPase_dom"/>
</dbReference>
<evidence type="ECO:0000256" key="9">
    <source>
        <dbReference type="ARBA" id="ARBA00022777"/>
    </source>
</evidence>
<evidence type="ECO:0000256" key="12">
    <source>
        <dbReference type="ARBA" id="ARBA00023012"/>
    </source>
</evidence>
<dbReference type="AlphaFoldDB" id="A0A172TF27"/>
<dbReference type="STRING" id="1178515.SY83_03185"/>
<evidence type="ECO:0000256" key="10">
    <source>
        <dbReference type="ARBA" id="ARBA00022840"/>
    </source>
</evidence>
<dbReference type="Pfam" id="PF02743">
    <property type="entry name" value="dCache_1"/>
    <property type="match status" value="1"/>
</dbReference>
<dbReference type="Proteomes" id="UP000076927">
    <property type="component" value="Chromosome"/>
</dbReference>
<accession>A0A172TF27</accession>
<keyword evidence="12" id="KW-0902">Two-component regulatory system</keyword>
<evidence type="ECO:0000256" key="3">
    <source>
        <dbReference type="ARBA" id="ARBA00012438"/>
    </source>
</evidence>
<keyword evidence="9 17" id="KW-0418">Kinase</keyword>
<dbReference type="InterPro" id="IPR036890">
    <property type="entry name" value="HATPase_C_sf"/>
</dbReference>
<dbReference type="InterPro" id="IPR050640">
    <property type="entry name" value="Bact_2-comp_sensor_kinase"/>
</dbReference>
<keyword evidence="11 14" id="KW-1133">Transmembrane helix</keyword>
<evidence type="ECO:0000259" key="15">
    <source>
        <dbReference type="PROSITE" id="PS50109"/>
    </source>
</evidence>
<dbReference type="PATRIC" id="fig|1178515.4.peg.628"/>
<dbReference type="SUPFAM" id="SSF158472">
    <property type="entry name" value="HAMP domain-like"/>
    <property type="match status" value="1"/>
</dbReference>
<dbReference type="GO" id="GO:0005886">
    <property type="term" value="C:plasma membrane"/>
    <property type="evidence" value="ECO:0007669"/>
    <property type="project" value="UniProtKB-SubCell"/>
</dbReference>
<evidence type="ECO:0000256" key="4">
    <source>
        <dbReference type="ARBA" id="ARBA00022475"/>
    </source>
</evidence>
<dbReference type="Gene3D" id="3.30.565.10">
    <property type="entry name" value="Histidine kinase-like ATPase, C-terminal domain"/>
    <property type="match status" value="1"/>
</dbReference>
<keyword evidence="13 14" id="KW-0472">Membrane</keyword>
<evidence type="ECO:0000313" key="17">
    <source>
        <dbReference type="EMBL" id="ANE45487.1"/>
    </source>
</evidence>
<comment type="catalytic activity">
    <reaction evidence="1">
        <text>ATP + protein L-histidine = ADP + protein N-phospho-L-histidine.</text>
        <dbReference type="EC" id="2.7.13.3"/>
    </reaction>
</comment>
<comment type="subcellular location">
    <subcellularLocation>
        <location evidence="2">Cell membrane</location>
        <topology evidence="2">Multi-pass membrane protein</topology>
    </subcellularLocation>
</comment>
<feature type="domain" description="Histidine kinase" evidence="15">
    <location>
        <begin position="479"/>
        <end position="590"/>
    </location>
</feature>
<feature type="transmembrane region" description="Helical" evidence="14">
    <location>
        <begin position="12"/>
        <end position="32"/>
    </location>
</feature>
<feature type="domain" description="HAMP" evidence="16">
    <location>
        <begin position="315"/>
        <end position="367"/>
    </location>
</feature>
<dbReference type="SMART" id="SM00304">
    <property type="entry name" value="HAMP"/>
    <property type="match status" value="1"/>
</dbReference>
<dbReference type="GO" id="GO:0000155">
    <property type="term" value="F:phosphorelay sensor kinase activity"/>
    <property type="evidence" value="ECO:0007669"/>
    <property type="project" value="InterPro"/>
</dbReference>
<keyword evidence="6" id="KW-0808">Transferase</keyword>
<dbReference type="PRINTS" id="PR00344">
    <property type="entry name" value="BCTRLSENSOR"/>
</dbReference>
<dbReference type="InterPro" id="IPR033479">
    <property type="entry name" value="dCache_1"/>
</dbReference>
<evidence type="ECO:0000256" key="2">
    <source>
        <dbReference type="ARBA" id="ARBA00004651"/>
    </source>
</evidence>
<dbReference type="Gene3D" id="6.10.340.10">
    <property type="match status" value="1"/>
</dbReference>
<protein>
    <recommendedName>
        <fullName evidence="3">histidine kinase</fullName>
        <ecNumber evidence="3">2.7.13.3</ecNumber>
    </recommendedName>
</protein>
<evidence type="ECO:0000256" key="11">
    <source>
        <dbReference type="ARBA" id="ARBA00022989"/>
    </source>
</evidence>
<dbReference type="RefSeq" id="WP_068604196.1">
    <property type="nucleotide sequence ID" value="NZ_CP011388.1"/>
</dbReference>
<evidence type="ECO:0000256" key="6">
    <source>
        <dbReference type="ARBA" id="ARBA00022679"/>
    </source>
</evidence>
<evidence type="ECO:0000256" key="8">
    <source>
        <dbReference type="ARBA" id="ARBA00022741"/>
    </source>
</evidence>
<keyword evidence="8" id="KW-0547">Nucleotide-binding</keyword>